<dbReference type="Pfam" id="PF07291">
    <property type="entry name" value="MauE"/>
    <property type="match status" value="1"/>
</dbReference>
<name>A0A173MRH1_9BACT</name>
<proteinExistence type="predicted"/>
<feature type="transmembrane region" description="Helical" evidence="5">
    <location>
        <begin position="74"/>
        <end position="97"/>
    </location>
</feature>
<keyword evidence="4 5" id="KW-0472">Membrane</keyword>
<dbReference type="OrthoDB" id="680026at2"/>
<accession>A0A173MRH1</accession>
<evidence type="ECO:0000313" key="7">
    <source>
        <dbReference type="EMBL" id="SIS83813.1"/>
    </source>
</evidence>
<dbReference type="GO" id="GO:0016020">
    <property type="term" value="C:membrane"/>
    <property type="evidence" value="ECO:0007669"/>
    <property type="project" value="UniProtKB-SubCell"/>
</dbReference>
<feature type="transmembrane region" description="Helical" evidence="5">
    <location>
        <begin position="46"/>
        <end position="67"/>
    </location>
</feature>
<reference evidence="8" key="1">
    <citation type="submission" date="2017-01" db="EMBL/GenBank/DDBJ databases">
        <authorList>
            <person name="Varghese N."/>
            <person name="Submissions S."/>
        </authorList>
    </citation>
    <scope>NUCLEOTIDE SEQUENCE [LARGE SCALE GENOMIC DNA]</scope>
    <source>
        <strain evidence="8">DSM 21054</strain>
    </source>
</reference>
<gene>
    <name evidence="7" type="ORF">SAMN05421788_1011516</name>
</gene>
<evidence type="ECO:0000256" key="2">
    <source>
        <dbReference type="ARBA" id="ARBA00022692"/>
    </source>
</evidence>
<keyword evidence="2 5" id="KW-0812">Transmembrane</keyword>
<dbReference type="STRING" id="477680.SAMN05421788_1011516"/>
<keyword evidence="3 5" id="KW-1133">Transmembrane helix</keyword>
<dbReference type="KEGG" id="fln:FLA_6142"/>
<dbReference type="Proteomes" id="UP000186917">
    <property type="component" value="Unassembled WGS sequence"/>
</dbReference>
<evidence type="ECO:0000256" key="5">
    <source>
        <dbReference type="SAM" id="Phobius"/>
    </source>
</evidence>
<evidence type="ECO:0000259" key="6">
    <source>
        <dbReference type="Pfam" id="PF07291"/>
    </source>
</evidence>
<evidence type="ECO:0000256" key="1">
    <source>
        <dbReference type="ARBA" id="ARBA00004141"/>
    </source>
</evidence>
<dbReference type="InterPro" id="IPR009908">
    <property type="entry name" value="Methylamine_util_MauE"/>
</dbReference>
<organism evidence="7 8">
    <name type="scientific">Filimonas lacunae</name>
    <dbReference type="NCBI Taxonomy" id="477680"/>
    <lineage>
        <taxon>Bacteria</taxon>
        <taxon>Pseudomonadati</taxon>
        <taxon>Bacteroidota</taxon>
        <taxon>Chitinophagia</taxon>
        <taxon>Chitinophagales</taxon>
        <taxon>Chitinophagaceae</taxon>
        <taxon>Filimonas</taxon>
    </lineage>
</organism>
<feature type="domain" description="Methylamine utilisation protein MauE" evidence="6">
    <location>
        <begin position="6"/>
        <end position="132"/>
    </location>
</feature>
<evidence type="ECO:0000256" key="4">
    <source>
        <dbReference type="ARBA" id="ARBA00023136"/>
    </source>
</evidence>
<feature type="transmembrane region" description="Helical" evidence="5">
    <location>
        <begin position="117"/>
        <end position="134"/>
    </location>
</feature>
<protein>
    <recommendedName>
        <fullName evidence="6">Methylamine utilisation protein MauE domain-containing protein</fullName>
    </recommendedName>
</protein>
<comment type="subcellular location">
    <subcellularLocation>
        <location evidence="1">Membrane</location>
        <topology evidence="1">Multi-pass membrane protein</topology>
    </subcellularLocation>
</comment>
<evidence type="ECO:0000313" key="8">
    <source>
        <dbReference type="Proteomes" id="UP000186917"/>
    </source>
</evidence>
<evidence type="ECO:0000256" key="3">
    <source>
        <dbReference type="ARBA" id="ARBA00022989"/>
    </source>
</evidence>
<keyword evidence="8" id="KW-1185">Reference proteome</keyword>
<dbReference type="RefSeq" id="WP_076377151.1">
    <property type="nucleotide sequence ID" value="NZ_AP017422.1"/>
</dbReference>
<dbReference type="EMBL" id="FTOR01000001">
    <property type="protein sequence ID" value="SIS83813.1"/>
    <property type="molecule type" value="Genomic_DNA"/>
</dbReference>
<sequence>MKRKELCLEVISWLLFILFVYTASTKLIHYKLTISNMNNQPFDNKYSSLLTFGLPIVEFIIAGLLIFKKTMLSGLWSFLGLMALFTGYIILIKVNYYGRIPCSCGGVISGFNWTQHLFFNLAFIGLAIIGILLHKQVYGKTQLQIQQMA</sequence>
<dbReference type="AlphaFoldDB" id="A0A173MRH1"/>
<dbReference type="GO" id="GO:0030416">
    <property type="term" value="P:methylamine metabolic process"/>
    <property type="evidence" value="ECO:0007669"/>
    <property type="project" value="InterPro"/>
</dbReference>